<keyword evidence="1" id="KW-0472">Membrane</keyword>
<protein>
    <recommendedName>
        <fullName evidence="3">Glycosyltransferase RgtA/B/C/D-like domain-containing protein</fullName>
    </recommendedName>
</protein>
<comment type="caution">
    <text evidence="2">The sequence shown here is derived from an EMBL/GenBank/DDBJ whole genome shotgun (WGS) entry which is preliminary data.</text>
</comment>
<feature type="transmembrane region" description="Helical" evidence="1">
    <location>
        <begin position="347"/>
        <end position="363"/>
    </location>
</feature>
<keyword evidence="1" id="KW-0812">Transmembrane</keyword>
<feature type="transmembrane region" description="Helical" evidence="1">
    <location>
        <begin position="216"/>
        <end position="238"/>
    </location>
</feature>
<evidence type="ECO:0000313" key="2">
    <source>
        <dbReference type="EMBL" id="HGZ44366.1"/>
    </source>
</evidence>
<name>A0A832I5V6_UNCEI</name>
<feature type="transmembrane region" description="Helical" evidence="1">
    <location>
        <begin position="120"/>
        <end position="138"/>
    </location>
</feature>
<feature type="transmembrane region" description="Helical" evidence="1">
    <location>
        <begin position="93"/>
        <end position="114"/>
    </location>
</feature>
<evidence type="ECO:0000256" key="1">
    <source>
        <dbReference type="SAM" id="Phobius"/>
    </source>
</evidence>
<gene>
    <name evidence="2" type="ORF">ENR23_13295</name>
</gene>
<evidence type="ECO:0008006" key="3">
    <source>
        <dbReference type="Google" id="ProtNLM"/>
    </source>
</evidence>
<accession>A0A832I5V6</accession>
<keyword evidence="1" id="KW-1133">Transmembrane helix</keyword>
<feature type="transmembrane region" description="Helical" evidence="1">
    <location>
        <begin position="158"/>
        <end position="178"/>
    </location>
</feature>
<dbReference type="EMBL" id="DSQF01000026">
    <property type="protein sequence ID" value="HGZ44366.1"/>
    <property type="molecule type" value="Genomic_DNA"/>
</dbReference>
<dbReference type="AlphaFoldDB" id="A0A832I5V6"/>
<reference evidence="2" key="1">
    <citation type="journal article" date="2020" name="mSystems">
        <title>Genome- and Community-Level Interaction Insights into Carbon Utilization and Element Cycling Functions of Hydrothermarchaeota in Hydrothermal Sediment.</title>
        <authorList>
            <person name="Zhou Z."/>
            <person name="Liu Y."/>
            <person name="Xu W."/>
            <person name="Pan J."/>
            <person name="Luo Z.H."/>
            <person name="Li M."/>
        </authorList>
    </citation>
    <scope>NUCLEOTIDE SEQUENCE [LARGE SCALE GENOMIC DNA]</scope>
    <source>
        <strain evidence="2">SpSt-381</strain>
    </source>
</reference>
<sequence>MDAHRGTPAAPPRAGLGAGLPRAARFALVAAPAVLVALAATLAVRARLAGVVRAEPGVPLWDEAAQGFAGLRVALALRHGQALDLLAALNEQVVWPPLHALLLAPAFLLFGPAFETPARATTWLFAAMALGAFAAAAFAARPGAPPAGAPAPGDARRLLLPLAAASATLAATLLSPAARAFGTLGMLEVPGAALALAAYCAAALEGDPARARRRGALAGALAAALFLLKYNYGLLWLAPLAAVEWSRLPAPYRAAWRARAAAWIARGAWRRPLPLVFLAWGALIASIAATGGWAVEAFGVRVSMRSWGNPAYGLLLAAVAAALVSWARRRAAWRAAWRELPPRTRALAAWAGLPILAWLLAPYPNRVKALAGFVANRATDPAPLSLDGLLYYPRAFAEHYAPEPALGGAALVLALVPPRRGAPAAARLAWWALITGLAATWLHRYHDPRFFFTVAPFVWINAARALTGAVEAALRRAPPSPALATRGALAYGLAALAGLAAPPAPSAPLAALAARVETRARALHRAYRAPDAVVPILDDVLGHTVRAAPARGPTVLLGYSNALSPGLLSWRLAQHTSAARLPLEDLPRRPPALAEGASEDALGARLVDLRDPPRRIVAALPFPHAAGYAAVRAELWADSVTAERLAEDPQMRVAYDSKSACGAYRFRVFEPR</sequence>
<feature type="transmembrane region" description="Helical" evidence="1">
    <location>
        <begin position="307"/>
        <end position="327"/>
    </location>
</feature>
<feature type="transmembrane region" description="Helical" evidence="1">
    <location>
        <begin position="23"/>
        <end position="44"/>
    </location>
</feature>
<feature type="transmembrane region" description="Helical" evidence="1">
    <location>
        <begin position="275"/>
        <end position="295"/>
    </location>
</feature>
<feature type="transmembrane region" description="Helical" evidence="1">
    <location>
        <begin position="184"/>
        <end position="204"/>
    </location>
</feature>
<organism evidence="2">
    <name type="scientific">Eiseniibacteriota bacterium</name>
    <dbReference type="NCBI Taxonomy" id="2212470"/>
    <lineage>
        <taxon>Bacteria</taxon>
        <taxon>Candidatus Eiseniibacteriota</taxon>
    </lineage>
</organism>
<proteinExistence type="predicted"/>